<name>A0A177E8Z1_9BACT</name>
<dbReference type="InterPro" id="IPR013785">
    <property type="entry name" value="Aldolase_TIM"/>
</dbReference>
<dbReference type="SUPFAM" id="SSF102114">
    <property type="entry name" value="Radical SAM enzymes"/>
    <property type="match status" value="1"/>
</dbReference>
<dbReference type="InterPro" id="IPR016431">
    <property type="entry name" value="Pyrv-formate_lyase-activ_prd"/>
</dbReference>
<feature type="binding site" evidence="5">
    <location>
        <position position="90"/>
    </location>
    <ligand>
        <name>[4Fe-4S] cluster</name>
        <dbReference type="ChEBI" id="CHEBI:49883"/>
        <note>4Fe-4S-S-AdoMet</note>
    </ligand>
</feature>
<feature type="domain" description="Radical SAM core" evidence="6">
    <location>
        <begin position="78"/>
        <end position="209"/>
    </location>
</feature>
<dbReference type="SFLD" id="SFLDS00029">
    <property type="entry name" value="Radical_SAM"/>
    <property type="match status" value="1"/>
</dbReference>
<dbReference type="RefSeq" id="WP_068541148.1">
    <property type="nucleotide sequence ID" value="NZ_LSFI01000008.1"/>
</dbReference>
<comment type="cofactor">
    <cofactor evidence="5">
        <name>[4Fe-4S] cluster</name>
        <dbReference type="ChEBI" id="CHEBI:49883"/>
    </cofactor>
    <text evidence="5">Binds 1 [4Fe-4S] cluster. The cluster is coordinated with 3 cysteines and an exchangeable S-adenosyl-L-methionine.</text>
</comment>
<evidence type="ECO:0000313" key="7">
    <source>
        <dbReference type="EMBL" id="OAG28268.1"/>
    </source>
</evidence>
<evidence type="ECO:0000259" key="6">
    <source>
        <dbReference type="Pfam" id="PF04055"/>
    </source>
</evidence>
<dbReference type="CDD" id="cd01335">
    <property type="entry name" value="Radical_SAM"/>
    <property type="match status" value="1"/>
</dbReference>
<protein>
    <submittedName>
        <fullName evidence="7">Radical SAM protein</fullName>
    </submittedName>
</protein>
<dbReference type="PIRSF" id="PIRSF004869">
    <property type="entry name" value="PflX_prd"/>
    <property type="match status" value="1"/>
</dbReference>
<dbReference type="PANTHER" id="PTHR43075:SF1">
    <property type="entry name" value="FORMATE LYASE ACTIVATING ENZYME, PUTATIVE (AFU_ORTHOLOGUE AFUA_2G15630)-RELATED"/>
    <property type="match status" value="1"/>
</dbReference>
<evidence type="ECO:0000256" key="5">
    <source>
        <dbReference type="PIRSR" id="PIRSR004869-50"/>
    </source>
</evidence>
<dbReference type="STRING" id="1795632.TH606_02650"/>
<dbReference type="InterPro" id="IPR058240">
    <property type="entry name" value="rSAM_sf"/>
</dbReference>
<evidence type="ECO:0000256" key="3">
    <source>
        <dbReference type="ARBA" id="ARBA00023004"/>
    </source>
</evidence>
<keyword evidence="1 5" id="KW-0949">S-adenosyl-L-methionine</keyword>
<sequence>MIPEGRKVSLNKQILAKQALKVLSTHKRACKLCPRECKVDRVQKQGFCRTSFKPKIAGYEPHFGEEACLVGEKGSGAIFFSGCNLACVFCQTYEISHLGIGQEISPVQLADIMLELQKKGCHNINLVSPSHQVYQIVESLESAFNRGLFLPIVYNTGSYDKLETLEALEGIVDIYLADFKLWTPELCARYLGARDYPEIARKAIKEMYRQVGDLVLDEQGMARKGLIVRHLVMPGLLKETEKILAFLKEELSPEIYLNLMGHYHPAGKASDFPEINRPLTKSEYEEALKLAKDLGFSKIDNTHRSLLDLLLLD</sequence>
<dbReference type="Gene3D" id="3.20.20.70">
    <property type="entry name" value="Aldolase class I"/>
    <property type="match status" value="1"/>
</dbReference>
<evidence type="ECO:0000256" key="4">
    <source>
        <dbReference type="ARBA" id="ARBA00023014"/>
    </source>
</evidence>
<keyword evidence="3 5" id="KW-0408">Iron</keyword>
<dbReference type="InterPro" id="IPR040085">
    <property type="entry name" value="MJ0674-like"/>
</dbReference>
<accession>A0A177E8Z1</accession>
<proteinExistence type="predicted"/>
<gene>
    <name evidence="7" type="ORF">TH606_02650</name>
</gene>
<dbReference type="InterPro" id="IPR007197">
    <property type="entry name" value="rSAM"/>
</dbReference>
<dbReference type="SFLD" id="SFLDG01099">
    <property type="entry name" value="Uncharacterised_Radical_SAM_Su"/>
    <property type="match status" value="1"/>
</dbReference>
<keyword evidence="8" id="KW-1185">Reference proteome</keyword>
<dbReference type="GO" id="GO:0051536">
    <property type="term" value="F:iron-sulfur cluster binding"/>
    <property type="evidence" value="ECO:0007669"/>
    <property type="project" value="UniProtKB-KW"/>
</dbReference>
<dbReference type="GO" id="GO:0003824">
    <property type="term" value="F:catalytic activity"/>
    <property type="evidence" value="ECO:0007669"/>
    <property type="project" value="InterPro"/>
</dbReference>
<evidence type="ECO:0000256" key="2">
    <source>
        <dbReference type="ARBA" id="ARBA00022723"/>
    </source>
</evidence>
<keyword evidence="4 5" id="KW-0411">Iron-sulfur</keyword>
<feature type="binding site" evidence="5">
    <location>
        <position position="87"/>
    </location>
    <ligand>
        <name>[4Fe-4S] cluster</name>
        <dbReference type="ChEBI" id="CHEBI:49883"/>
        <note>4Fe-4S-S-AdoMet</note>
    </ligand>
</feature>
<keyword evidence="2 5" id="KW-0479">Metal-binding</keyword>
<comment type="caution">
    <text evidence="7">The sequence shown here is derived from an EMBL/GenBank/DDBJ whole genome shotgun (WGS) entry which is preliminary data.</text>
</comment>
<evidence type="ECO:0000313" key="8">
    <source>
        <dbReference type="Proteomes" id="UP000076964"/>
    </source>
</evidence>
<dbReference type="Proteomes" id="UP000076964">
    <property type="component" value="Unassembled WGS sequence"/>
</dbReference>
<organism evidence="7 8">
    <name type="scientific">Thermodesulfatator autotrophicus</name>
    <dbReference type="NCBI Taxonomy" id="1795632"/>
    <lineage>
        <taxon>Bacteria</taxon>
        <taxon>Pseudomonadati</taxon>
        <taxon>Thermodesulfobacteriota</taxon>
        <taxon>Thermodesulfobacteria</taxon>
        <taxon>Thermodesulfobacteriales</taxon>
        <taxon>Thermodesulfatatoraceae</taxon>
        <taxon>Thermodesulfatator</taxon>
    </lineage>
</organism>
<feature type="binding site" evidence="5">
    <location>
        <position position="83"/>
    </location>
    <ligand>
        <name>[4Fe-4S] cluster</name>
        <dbReference type="ChEBI" id="CHEBI:49883"/>
        <note>4Fe-4S-S-AdoMet</note>
    </ligand>
</feature>
<dbReference type="EMBL" id="LSFI01000008">
    <property type="protein sequence ID" value="OAG28268.1"/>
    <property type="molecule type" value="Genomic_DNA"/>
</dbReference>
<dbReference type="PANTHER" id="PTHR43075">
    <property type="entry name" value="FORMATE LYASE ACTIVATING ENZYME, PUTATIVE (AFU_ORTHOLOGUE AFUA_2G15630)-RELATED"/>
    <property type="match status" value="1"/>
</dbReference>
<evidence type="ECO:0000256" key="1">
    <source>
        <dbReference type="ARBA" id="ARBA00022691"/>
    </source>
</evidence>
<dbReference type="GO" id="GO:0046872">
    <property type="term" value="F:metal ion binding"/>
    <property type="evidence" value="ECO:0007669"/>
    <property type="project" value="UniProtKB-KW"/>
</dbReference>
<reference evidence="7 8" key="1">
    <citation type="submission" date="2016-02" db="EMBL/GenBank/DDBJ databases">
        <title>Draft genome sequence of Thermodesulfatator sp. S606.</title>
        <authorList>
            <person name="Lai Q."/>
            <person name="Cao J."/>
            <person name="Dupont S."/>
            <person name="Shao Z."/>
            <person name="Jebbar M."/>
            <person name="Alain K."/>
        </authorList>
    </citation>
    <scope>NUCLEOTIDE SEQUENCE [LARGE SCALE GENOMIC DNA]</scope>
    <source>
        <strain evidence="7 8">S606</strain>
    </source>
</reference>
<dbReference type="Pfam" id="PF04055">
    <property type="entry name" value="Radical_SAM"/>
    <property type="match status" value="1"/>
</dbReference>
<dbReference type="AlphaFoldDB" id="A0A177E8Z1"/>